<keyword evidence="5" id="KW-0052">Apoplast</keyword>
<dbReference type="EC" id="2.4.1.207" evidence="3"/>
<evidence type="ECO:0000256" key="3">
    <source>
        <dbReference type="ARBA" id="ARBA00012152"/>
    </source>
</evidence>
<keyword evidence="10" id="KW-1015">Disulfide bond</keyword>
<keyword evidence="14" id="KW-0472">Membrane</keyword>
<keyword evidence="9" id="KW-0378">Hydrolase</keyword>
<dbReference type="Pfam" id="PF00722">
    <property type="entry name" value="Glyco_hydro_16"/>
    <property type="match status" value="3"/>
</dbReference>
<evidence type="ECO:0000313" key="18">
    <source>
        <dbReference type="Proteomes" id="UP000525078"/>
    </source>
</evidence>
<evidence type="ECO:0000256" key="10">
    <source>
        <dbReference type="ARBA" id="ARBA00023157"/>
    </source>
</evidence>
<dbReference type="PROSITE" id="PS01034">
    <property type="entry name" value="GH16_1"/>
    <property type="match status" value="3"/>
</dbReference>
<feature type="chain" id="PRO_5029553995" description="xyloglucan:xyloglucosyl transferase" evidence="15">
    <location>
        <begin position="27"/>
        <end position="891"/>
    </location>
</feature>
<evidence type="ECO:0000256" key="14">
    <source>
        <dbReference type="SAM" id="Phobius"/>
    </source>
</evidence>
<keyword evidence="6" id="KW-0964">Secreted</keyword>
<feature type="transmembrane region" description="Helical" evidence="14">
    <location>
        <begin position="301"/>
        <end position="325"/>
    </location>
</feature>
<evidence type="ECO:0000256" key="15">
    <source>
        <dbReference type="SAM" id="SignalP"/>
    </source>
</evidence>
<keyword evidence="14" id="KW-1133">Transmembrane helix</keyword>
<evidence type="ECO:0000256" key="13">
    <source>
        <dbReference type="ARBA" id="ARBA00034022"/>
    </source>
</evidence>
<evidence type="ECO:0000256" key="9">
    <source>
        <dbReference type="ARBA" id="ARBA00022801"/>
    </source>
</evidence>
<feature type="domain" description="GH16" evidence="16">
    <location>
        <begin position="544"/>
        <end position="820"/>
    </location>
</feature>
<dbReference type="GO" id="GO:0042546">
    <property type="term" value="P:cell wall biogenesis"/>
    <property type="evidence" value="ECO:0007669"/>
    <property type="project" value="InterPro"/>
</dbReference>
<dbReference type="InterPro" id="IPR010713">
    <property type="entry name" value="XET_C"/>
</dbReference>
<evidence type="ECO:0000313" key="17">
    <source>
        <dbReference type="EMBL" id="KAF4359781.1"/>
    </source>
</evidence>
<proteinExistence type="predicted"/>
<dbReference type="Gene3D" id="2.60.120.200">
    <property type="match status" value="3"/>
</dbReference>
<comment type="subcellular location">
    <subcellularLocation>
        <location evidence="1">Secreted</location>
        <location evidence="1">Cell wall</location>
    </subcellularLocation>
    <subcellularLocation>
        <location evidence="2">Secreted</location>
        <location evidence="2">Extracellular space</location>
        <location evidence="2">Apoplast</location>
    </subcellularLocation>
</comment>
<evidence type="ECO:0000256" key="11">
    <source>
        <dbReference type="ARBA" id="ARBA00023180"/>
    </source>
</evidence>
<evidence type="ECO:0000256" key="1">
    <source>
        <dbReference type="ARBA" id="ARBA00004191"/>
    </source>
</evidence>
<feature type="domain" description="GH16" evidence="16">
    <location>
        <begin position="172"/>
        <end position="518"/>
    </location>
</feature>
<dbReference type="InterPro" id="IPR013320">
    <property type="entry name" value="ConA-like_dom_sf"/>
</dbReference>
<dbReference type="GO" id="GO:0010411">
    <property type="term" value="P:xyloglucan metabolic process"/>
    <property type="evidence" value="ECO:0007669"/>
    <property type="project" value="InterPro"/>
</dbReference>
<evidence type="ECO:0000259" key="16">
    <source>
        <dbReference type="PROSITE" id="PS51762"/>
    </source>
</evidence>
<dbReference type="EMBL" id="JAATIP010000213">
    <property type="protein sequence ID" value="KAF4359781.1"/>
    <property type="molecule type" value="Genomic_DNA"/>
</dbReference>
<reference evidence="17 18" key="1">
    <citation type="journal article" date="2020" name="bioRxiv">
        <title>Sequence and annotation of 42 cannabis genomes reveals extensive copy number variation in cannabinoid synthesis and pathogen resistance genes.</title>
        <authorList>
            <person name="Mckernan K.J."/>
            <person name="Helbert Y."/>
            <person name="Kane L.T."/>
            <person name="Ebling H."/>
            <person name="Zhang L."/>
            <person name="Liu B."/>
            <person name="Eaton Z."/>
            <person name="Mclaughlin S."/>
            <person name="Kingan S."/>
            <person name="Baybayan P."/>
            <person name="Concepcion G."/>
            <person name="Jordan M."/>
            <person name="Riva A."/>
            <person name="Barbazuk W."/>
            <person name="Harkins T."/>
        </authorList>
    </citation>
    <scope>NUCLEOTIDE SEQUENCE [LARGE SCALE GENOMIC DNA]</scope>
    <source>
        <strain evidence="18">cv. Jamaican Lion 4</strain>
        <tissue evidence="17">Leaf</tissue>
    </source>
</reference>
<feature type="domain" description="GH16" evidence="16">
    <location>
        <begin position="1"/>
        <end position="176"/>
    </location>
</feature>
<name>A0A7J6EN52_CANSA</name>
<keyword evidence="4" id="KW-0134">Cell wall</keyword>
<dbReference type="PANTHER" id="PTHR31062">
    <property type="entry name" value="XYLOGLUCAN ENDOTRANSGLUCOSYLASE/HYDROLASE PROTEIN 8-RELATED"/>
    <property type="match status" value="1"/>
</dbReference>
<accession>A0A7J6EN52</accession>
<gene>
    <name evidence="17" type="ORF">F8388_008343</name>
</gene>
<keyword evidence="7" id="KW-0808">Transferase</keyword>
<evidence type="ECO:0000256" key="7">
    <source>
        <dbReference type="ARBA" id="ARBA00022679"/>
    </source>
</evidence>
<comment type="caution">
    <text evidence="17">The sequence shown here is derived from an EMBL/GenBank/DDBJ whole genome shotgun (WGS) entry which is preliminary data.</text>
</comment>
<protein>
    <recommendedName>
        <fullName evidence="3">xyloglucan:xyloglucosyl transferase</fullName>
        <ecNumber evidence="3">2.4.1.207</ecNumber>
    </recommendedName>
</protein>
<evidence type="ECO:0000256" key="5">
    <source>
        <dbReference type="ARBA" id="ARBA00022523"/>
    </source>
</evidence>
<dbReference type="SUPFAM" id="SSF49899">
    <property type="entry name" value="Concanavalin A-like lectins/glucanases"/>
    <property type="match status" value="3"/>
</dbReference>
<keyword evidence="14" id="KW-0812">Transmembrane</keyword>
<dbReference type="InterPro" id="IPR016455">
    <property type="entry name" value="XTH"/>
</dbReference>
<dbReference type="InterPro" id="IPR000757">
    <property type="entry name" value="Beta-glucanase-like"/>
</dbReference>
<dbReference type="PROSITE" id="PS51762">
    <property type="entry name" value="GH16_2"/>
    <property type="match status" value="3"/>
</dbReference>
<keyword evidence="8 15" id="KW-0732">Signal</keyword>
<dbReference type="InterPro" id="IPR008263">
    <property type="entry name" value="GH16_AS"/>
</dbReference>
<keyword evidence="11" id="KW-0325">Glycoprotein</keyword>
<feature type="signal peptide" evidence="15">
    <location>
        <begin position="1"/>
        <end position="26"/>
    </location>
</feature>
<evidence type="ECO:0000256" key="12">
    <source>
        <dbReference type="ARBA" id="ARBA00023295"/>
    </source>
</evidence>
<dbReference type="GO" id="GO:0048046">
    <property type="term" value="C:apoplast"/>
    <property type="evidence" value="ECO:0007669"/>
    <property type="project" value="UniProtKB-SubCell"/>
</dbReference>
<evidence type="ECO:0000256" key="8">
    <source>
        <dbReference type="ARBA" id="ARBA00022729"/>
    </source>
</evidence>
<dbReference type="Proteomes" id="UP000525078">
    <property type="component" value="Unassembled WGS sequence"/>
</dbReference>
<comment type="catalytic activity">
    <reaction evidence="13">
        <text>breaks a beta-(1-&gt;4) bond in the backbone of a xyloglucan and transfers the xyloglucanyl segment on to O-4 of the non-reducing terminal glucose residue of an acceptor, which can be a xyloglucan or an oligosaccharide of xyloglucan.</text>
        <dbReference type="EC" id="2.4.1.207"/>
    </reaction>
</comment>
<dbReference type="GO" id="GO:0004553">
    <property type="term" value="F:hydrolase activity, hydrolyzing O-glycosyl compounds"/>
    <property type="evidence" value="ECO:0007669"/>
    <property type="project" value="InterPro"/>
</dbReference>
<dbReference type="AlphaFoldDB" id="A0A7J6EN52"/>
<dbReference type="CDD" id="cd02176">
    <property type="entry name" value="GH16_XET"/>
    <property type="match status" value="3"/>
</dbReference>
<dbReference type="GO" id="GO:0016762">
    <property type="term" value="F:xyloglucan:xyloglucosyl transferase activity"/>
    <property type="evidence" value="ECO:0007669"/>
    <property type="project" value="UniProtKB-EC"/>
</dbReference>
<evidence type="ECO:0000256" key="6">
    <source>
        <dbReference type="ARBA" id="ARBA00022525"/>
    </source>
</evidence>
<evidence type="ECO:0000256" key="4">
    <source>
        <dbReference type="ARBA" id="ARBA00022512"/>
    </source>
</evidence>
<dbReference type="FunFam" id="2.60.120.200:FF:000025">
    <property type="entry name" value="Xyloglucan endotransglucosylase/hydrolase"/>
    <property type="match status" value="3"/>
</dbReference>
<dbReference type="Pfam" id="PF06955">
    <property type="entry name" value="XET_C"/>
    <property type="match status" value="3"/>
</dbReference>
<dbReference type="InterPro" id="IPR044791">
    <property type="entry name" value="Beta-glucanase/XTH"/>
</dbReference>
<evidence type="ECO:0000256" key="2">
    <source>
        <dbReference type="ARBA" id="ARBA00004271"/>
    </source>
</evidence>
<organism evidence="17 18">
    <name type="scientific">Cannabis sativa</name>
    <name type="common">Hemp</name>
    <name type="synonym">Marijuana</name>
    <dbReference type="NCBI Taxonomy" id="3483"/>
    <lineage>
        <taxon>Eukaryota</taxon>
        <taxon>Viridiplantae</taxon>
        <taxon>Streptophyta</taxon>
        <taxon>Embryophyta</taxon>
        <taxon>Tracheophyta</taxon>
        <taxon>Spermatophyta</taxon>
        <taxon>Magnoliopsida</taxon>
        <taxon>eudicotyledons</taxon>
        <taxon>Gunneridae</taxon>
        <taxon>Pentapetalae</taxon>
        <taxon>rosids</taxon>
        <taxon>fabids</taxon>
        <taxon>Rosales</taxon>
        <taxon>Cannabaceae</taxon>
        <taxon>Cannabis</taxon>
    </lineage>
</organism>
<sequence length="891" mass="99740">MVSFPFSESSFVVFLVFCMVVVNVSAGDLNQDFKITWGDGRANIVNNGELLTLLLDKGSGSGFESKNEYLFGQIDMQIKLVAGNSAGTVTAYYLSSKGSTWDEIDFEFLGNLSGDPYILHTNVFSQGKGNREQQFYLWFDPTADFHTYSILWNPQHIVFSVDGTPIRKFKNLESKGVPYPKNQPMRIHSSLWNADDWATRGGLVKTDWSKAPFTASYRNFKANACVMNSGSSSCASSNSQANSNSWLNQELDSAGEQKLKWVQKNYLIYNYCTDSKRFPQGFPLECTVSLNFNLLTYKEEYGFSFFTHQMFLCFVVVFGSFVVSVSAGDLNQDFKITWGDGRANIVNNGELLTLLLDKGSGSGFESKNEYLFGQIDMQIKLVAGNSAGTVTAYYLSSKGSTWDEIDFEFLGNLSGDPYILHTNVFSQGKGNREQQFYLWFDPTADFHTYSILWNPQHIVFSVDGTPIRKFKNLESKGVPYPKNQPMRIHSSLWNADDWATRGGLVKTDWSKAPFTASYRNFKANACVVSSGSSSCASNSQTNSNSWLNQELDSAGEQKLKWVQKNYLIYNYCTDSKRFPQGFPLECTSLKNTSLGKNTMASLSSLIKCSSVLLLVTLLVFGSFGVYVSAGDLNQDFKITWGDGRANIVNNGELLTLLLDKGSGSGFESKNEYLFGQIDMQIKLVAGNSAGTVTAYYLSSKGSTWDEIDFEFLGNLSGDPYILHTNVFSQGKGNREQQFYLWFDPTADFHTYSILWNPQHIVFSVDGTPIRKFKNLESKGVPYPKNQPMRIHSSLWNADDWATRGGLVKTDWSKAPFTASYRNFKANACVVNSGSSSCASNSQTNSNSWLNQELDSAGEQKLKWVQKNYLIYNYCTDSKRFPQGFPLECTVA</sequence>
<keyword evidence="12" id="KW-0326">Glycosidase</keyword>